<dbReference type="InterPro" id="IPR023214">
    <property type="entry name" value="HAD_sf"/>
</dbReference>
<evidence type="ECO:0000313" key="2">
    <source>
        <dbReference type="Proteomes" id="UP000198929"/>
    </source>
</evidence>
<evidence type="ECO:0000313" key="1">
    <source>
        <dbReference type="EMBL" id="SER49729.1"/>
    </source>
</evidence>
<dbReference type="Gene3D" id="1.10.150.240">
    <property type="entry name" value="Putative phosphatase, domain 2"/>
    <property type="match status" value="1"/>
</dbReference>
<dbReference type="EMBL" id="FOGQ01000001">
    <property type="protein sequence ID" value="SER49729.1"/>
    <property type="molecule type" value="Genomic_DNA"/>
</dbReference>
<organism evidence="1 2">
    <name type="scientific">Corynebacterium cystitidis DSM 20524</name>
    <dbReference type="NCBI Taxonomy" id="1121357"/>
    <lineage>
        <taxon>Bacteria</taxon>
        <taxon>Bacillati</taxon>
        <taxon>Actinomycetota</taxon>
        <taxon>Actinomycetes</taxon>
        <taxon>Mycobacteriales</taxon>
        <taxon>Corynebacteriaceae</taxon>
        <taxon>Corynebacterium</taxon>
    </lineage>
</organism>
<dbReference type="Proteomes" id="UP000198929">
    <property type="component" value="Unassembled WGS sequence"/>
</dbReference>
<dbReference type="RefSeq" id="WP_092255373.1">
    <property type="nucleotide sequence ID" value="NZ_CP047199.1"/>
</dbReference>
<proteinExistence type="predicted"/>
<dbReference type="Pfam" id="PF00702">
    <property type="entry name" value="Hydrolase"/>
    <property type="match status" value="1"/>
</dbReference>
<dbReference type="SFLD" id="SFLDS00003">
    <property type="entry name" value="Haloacid_Dehalogenase"/>
    <property type="match status" value="1"/>
</dbReference>
<reference evidence="2" key="1">
    <citation type="submission" date="2016-10" db="EMBL/GenBank/DDBJ databases">
        <authorList>
            <person name="Varghese N."/>
            <person name="Submissions S."/>
        </authorList>
    </citation>
    <scope>NUCLEOTIDE SEQUENCE [LARGE SCALE GENOMIC DNA]</scope>
    <source>
        <strain evidence="2">DSM 20524</strain>
    </source>
</reference>
<dbReference type="PANTHER" id="PTHR18901">
    <property type="entry name" value="2-DEOXYGLUCOSE-6-PHOSPHATE PHOSPHATASE 2"/>
    <property type="match status" value="1"/>
</dbReference>
<keyword evidence="2" id="KW-1185">Reference proteome</keyword>
<dbReference type="STRING" id="1121357.SAMN05661109_00408"/>
<dbReference type="SUPFAM" id="SSF56784">
    <property type="entry name" value="HAD-like"/>
    <property type="match status" value="1"/>
</dbReference>
<dbReference type="CDD" id="cd07505">
    <property type="entry name" value="HAD_BPGM-like"/>
    <property type="match status" value="1"/>
</dbReference>
<sequence>MAQNISAAFPFRAIFWDMDGTLIDTEPLWGIATYELSEKLGRRLSAEKREETVGGSFPNTLQVCADWAGVTLVDGDLERYRTWMYERMAQLLSSGVEPLPGIAGLLRSLADAGVVQFVTTNTERVLADYCIDALGRDLFTDTITGDEVPAGKPAPDMYLEAARRVGADPAECLVFEDSWAGMSAAAAAGCRVFGLPPEDGPVPDGVVRFDPQQFVDANAEDVATWFQSMG</sequence>
<protein>
    <submittedName>
        <fullName evidence="1">Haloacid dehalogenase superfamily, subfamily IA, variant 3 with third motif having DD or ED</fullName>
    </submittedName>
</protein>
<gene>
    <name evidence="1" type="ORF">SAMN05661109_00408</name>
</gene>
<dbReference type="SFLD" id="SFLDG01129">
    <property type="entry name" value="C1.5:_HAD__Beta-PGM__Phosphata"/>
    <property type="match status" value="1"/>
</dbReference>
<dbReference type="Gene3D" id="3.40.50.1000">
    <property type="entry name" value="HAD superfamily/HAD-like"/>
    <property type="match status" value="1"/>
</dbReference>
<dbReference type="PANTHER" id="PTHR18901:SF38">
    <property type="entry name" value="PSEUDOURIDINE-5'-PHOSPHATASE"/>
    <property type="match status" value="1"/>
</dbReference>
<dbReference type="InterPro" id="IPR023198">
    <property type="entry name" value="PGP-like_dom2"/>
</dbReference>
<dbReference type="InterPro" id="IPR036412">
    <property type="entry name" value="HAD-like_sf"/>
</dbReference>
<dbReference type="AlphaFoldDB" id="A0A1H9PPM5"/>
<accession>A0A1H9PPM5</accession>
<dbReference type="InterPro" id="IPR006439">
    <property type="entry name" value="HAD-SF_hydro_IA"/>
</dbReference>
<dbReference type="SFLD" id="SFLDG01135">
    <property type="entry name" value="C1.5.6:_HAD__Beta-PGM__Phospha"/>
    <property type="match status" value="1"/>
</dbReference>
<dbReference type="NCBIfam" id="TIGR01509">
    <property type="entry name" value="HAD-SF-IA-v3"/>
    <property type="match status" value="1"/>
</dbReference>
<name>A0A1H9PPM5_9CORY</name>